<keyword evidence="3 5" id="KW-1133">Transmembrane helix</keyword>
<gene>
    <name evidence="7" type="ORF">LY90DRAFT_707201</name>
</gene>
<evidence type="ECO:0000313" key="7">
    <source>
        <dbReference type="EMBL" id="ORY22305.1"/>
    </source>
</evidence>
<dbReference type="EMBL" id="MCOG01000250">
    <property type="protein sequence ID" value="ORY22305.1"/>
    <property type="molecule type" value="Genomic_DNA"/>
</dbReference>
<feature type="transmembrane region" description="Helical" evidence="5">
    <location>
        <begin position="208"/>
        <end position="228"/>
    </location>
</feature>
<proteinExistence type="predicted"/>
<protein>
    <recommendedName>
        <fullName evidence="6">MARVEL domain-containing protein</fullName>
    </recommendedName>
</protein>
<reference evidence="7 8" key="1">
    <citation type="submission" date="2016-08" db="EMBL/GenBank/DDBJ databases">
        <title>A Parts List for Fungal Cellulosomes Revealed by Comparative Genomics.</title>
        <authorList>
            <consortium name="DOE Joint Genome Institute"/>
            <person name="Haitjema C.H."/>
            <person name="Gilmore S.P."/>
            <person name="Henske J.K."/>
            <person name="Solomon K.V."/>
            <person name="De Groot R."/>
            <person name="Kuo A."/>
            <person name="Mondo S.J."/>
            <person name="Salamov A.A."/>
            <person name="Labutti K."/>
            <person name="Zhao Z."/>
            <person name="Chiniquy J."/>
            <person name="Barry K."/>
            <person name="Brewer H.M."/>
            <person name="Purvine S.O."/>
            <person name="Wright A.T."/>
            <person name="Boxma B."/>
            <person name="Van Alen T."/>
            <person name="Hackstein J.H."/>
            <person name="Baker S.E."/>
            <person name="Grigoriev I.V."/>
            <person name="O'Malley M.A."/>
        </authorList>
    </citation>
    <scope>NUCLEOTIDE SEQUENCE [LARGE SCALE GENOMIC DNA]</scope>
    <source>
        <strain evidence="7 8">G1</strain>
    </source>
</reference>
<evidence type="ECO:0000259" key="6">
    <source>
        <dbReference type="Pfam" id="PF01284"/>
    </source>
</evidence>
<keyword evidence="8" id="KW-1185">Reference proteome</keyword>
<dbReference type="OrthoDB" id="2146784at2759"/>
<feature type="transmembrane region" description="Helical" evidence="5">
    <location>
        <begin position="164"/>
        <end position="188"/>
    </location>
</feature>
<evidence type="ECO:0000313" key="8">
    <source>
        <dbReference type="Proteomes" id="UP000193920"/>
    </source>
</evidence>
<dbReference type="GO" id="GO:0016020">
    <property type="term" value="C:membrane"/>
    <property type="evidence" value="ECO:0007669"/>
    <property type="project" value="UniProtKB-SubCell"/>
</dbReference>
<dbReference type="Pfam" id="PF01284">
    <property type="entry name" value="MARVEL"/>
    <property type="match status" value="1"/>
</dbReference>
<sequence>MKPIKLSEEKNSNHSNNYQYSQYNINENKENKNQNSVKVIPSIKINDNNSETPYIKSKEENVEIPSVKMNEINNNNQLMVPDKLITELSSIALELMSNKPTEIKNKKDLLVYTKAMEVPSKLEMFVESRVVLRFFQVLFAIVAFVSLSVSSLEVNYKSSAIAESGINIMCLVSISSIIVACATLFVYFNPKFLGISPQRHFRSSRVEVCVDLLYLIAWLFASSAITIYGDCPHILLDITKTSEKRCYSWNICFGFGYANAFLYLFTFVRGIYDLKTHDWGRPTTLKYTGKGVHLWVRGNWKDEAPIEE</sequence>
<name>A0A1Y2AK27_9FUNG</name>
<evidence type="ECO:0000256" key="2">
    <source>
        <dbReference type="ARBA" id="ARBA00022692"/>
    </source>
</evidence>
<evidence type="ECO:0000256" key="4">
    <source>
        <dbReference type="ARBA" id="ARBA00023136"/>
    </source>
</evidence>
<keyword evidence="4 5" id="KW-0472">Membrane</keyword>
<feature type="domain" description="MARVEL" evidence="6">
    <location>
        <begin position="129"/>
        <end position="268"/>
    </location>
</feature>
<comment type="subcellular location">
    <subcellularLocation>
        <location evidence="1">Membrane</location>
        <topology evidence="1">Multi-pass membrane protein</topology>
    </subcellularLocation>
</comment>
<feature type="transmembrane region" description="Helical" evidence="5">
    <location>
        <begin position="248"/>
        <end position="272"/>
    </location>
</feature>
<evidence type="ECO:0000256" key="5">
    <source>
        <dbReference type="SAM" id="Phobius"/>
    </source>
</evidence>
<evidence type="ECO:0000256" key="3">
    <source>
        <dbReference type="ARBA" id="ARBA00022989"/>
    </source>
</evidence>
<comment type="caution">
    <text evidence="7">The sequence shown here is derived from an EMBL/GenBank/DDBJ whole genome shotgun (WGS) entry which is preliminary data.</text>
</comment>
<organism evidence="7 8">
    <name type="scientific">Neocallimastix californiae</name>
    <dbReference type="NCBI Taxonomy" id="1754190"/>
    <lineage>
        <taxon>Eukaryota</taxon>
        <taxon>Fungi</taxon>
        <taxon>Fungi incertae sedis</taxon>
        <taxon>Chytridiomycota</taxon>
        <taxon>Chytridiomycota incertae sedis</taxon>
        <taxon>Neocallimastigomycetes</taxon>
        <taxon>Neocallimastigales</taxon>
        <taxon>Neocallimastigaceae</taxon>
        <taxon>Neocallimastix</taxon>
    </lineage>
</organism>
<accession>A0A1Y2AK27</accession>
<dbReference type="InterPro" id="IPR008253">
    <property type="entry name" value="Marvel"/>
</dbReference>
<dbReference type="AlphaFoldDB" id="A0A1Y2AK27"/>
<dbReference type="Proteomes" id="UP000193920">
    <property type="component" value="Unassembled WGS sequence"/>
</dbReference>
<evidence type="ECO:0000256" key="1">
    <source>
        <dbReference type="ARBA" id="ARBA00004141"/>
    </source>
</evidence>
<feature type="transmembrane region" description="Helical" evidence="5">
    <location>
        <begin position="130"/>
        <end position="152"/>
    </location>
</feature>
<keyword evidence="2 5" id="KW-0812">Transmembrane</keyword>